<feature type="region of interest" description="Disordered" evidence="7">
    <location>
        <begin position="984"/>
        <end position="1087"/>
    </location>
</feature>
<dbReference type="InterPro" id="IPR001841">
    <property type="entry name" value="Znf_RING"/>
</dbReference>
<keyword evidence="6" id="KW-0863">Zinc-finger</keyword>
<evidence type="ECO:0000259" key="8">
    <source>
        <dbReference type="PROSITE" id="PS50089"/>
    </source>
</evidence>
<evidence type="ECO:0000313" key="12">
    <source>
        <dbReference type="Proteomes" id="UP000078544"/>
    </source>
</evidence>
<dbReference type="Gene3D" id="3.30.40.10">
    <property type="entry name" value="Zinc/RING finger domain, C3HC4 (zinc finger)"/>
    <property type="match status" value="1"/>
</dbReference>
<dbReference type="InterPro" id="IPR001650">
    <property type="entry name" value="Helicase_C-like"/>
</dbReference>
<keyword evidence="6" id="KW-0862">Zinc</keyword>
<organism evidence="11 12">
    <name type="scientific">Moelleriella libera RCEF 2490</name>
    <dbReference type="NCBI Taxonomy" id="1081109"/>
    <lineage>
        <taxon>Eukaryota</taxon>
        <taxon>Fungi</taxon>
        <taxon>Dikarya</taxon>
        <taxon>Ascomycota</taxon>
        <taxon>Pezizomycotina</taxon>
        <taxon>Sordariomycetes</taxon>
        <taxon>Hypocreomycetidae</taxon>
        <taxon>Hypocreales</taxon>
        <taxon>Clavicipitaceae</taxon>
        <taxon>Moelleriella</taxon>
    </lineage>
</organism>
<feature type="compositionally biased region" description="Polar residues" evidence="7">
    <location>
        <begin position="361"/>
        <end position="381"/>
    </location>
</feature>
<dbReference type="Pfam" id="PF00271">
    <property type="entry name" value="Helicase_C"/>
    <property type="match status" value="1"/>
</dbReference>
<reference evidence="11 12" key="1">
    <citation type="journal article" date="2016" name="Genome Biol. Evol.">
        <title>Divergent and convergent evolution of fungal pathogenicity.</title>
        <authorList>
            <person name="Shang Y."/>
            <person name="Xiao G."/>
            <person name="Zheng P."/>
            <person name="Cen K."/>
            <person name="Zhan S."/>
            <person name="Wang C."/>
        </authorList>
    </citation>
    <scope>NUCLEOTIDE SEQUENCE [LARGE SCALE GENOMIC DNA]</scope>
    <source>
        <strain evidence="11 12">RCEF 2490</strain>
    </source>
</reference>
<dbReference type="CDD" id="cd16449">
    <property type="entry name" value="RING-HC"/>
    <property type="match status" value="1"/>
</dbReference>
<evidence type="ECO:0000313" key="11">
    <source>
        <dbReference type="EMBL" id="KZZ96071.1"/>
    </source>
</evidence>
<comment type="caution">
    <text evidence="11">The sequence shown here is derived from an EMBL/GenBank/DDBJ whole genome shotgun (WGS) entry which is preliminary data.</text>
</comment>
<sequence length="1302" mass="145825">MASKEVLLEELTVQRVILQSMEDEDWDGIEQEREDIANTIERLKAQLRRLGPSQPQPWASDADSIRADRSPARRATPLKSHAKPSQCTVTSSCASEPGSLLCFPRCYVFPRLPASCPRAMLRPSLRATCSEMHARAIKVDPLSSPNAKLHSSYISAHGPPPFTMWYANSSGLPVADGLQASSQPRLGDTSDGHEAIGIPPSPSPPTASGTLSLPAQGRKRDRGEADPESSNRLGKSRRTTPNPSHGAQSGPPETAESNEVIDLTGDDVDLDSSLIAQQIRQAQQRAQEERDRLVALRLDREQSSPAPTPATAPAPAPAPPSMLAAQGDALSRLMDTQRANANALSAPSAPPAQFQSLSRPPVQSLSRPPVQSSMPGGWTSPFSENPFSAVPYMPFTTVPQPPMQFPQSQQYSRGRQPFMDTARASSVQSAQFHGSRNPYASPAHNTMPTPSWLSHAPGPPIFGSSDLSRIINKTSTFDLSKGQDPFGNPLDNRLQNFLNDREEPAMTEKELDDLLQNIRPELDLVKLKREKGPDGLKYPLYRHQSVALTWMKEMEQGTNKGGILADDMGLGKTISLLSLMLANPATFRPKTNLIIGPLSLIRQWEEEIKTKIKHPFRPSVYVHHGRKSSTDELMKFDVVLTTYGTIAQELKRFEKLMEDNQGRHLNLDDKASKMKFPLLHPQAIFHRVILDEAQCIKNRLTQTAKACHRLKSTYRWCLTGTPMMNGVLELFSLLQFLHIKPYNSWENFRKAFGLLCGMKGDPKSVAMSRLRALLKAIMLRRKKDSMMDGEPIIRLPAKTERIVYAELSADERDFYKQLEEKAQVLFNKYLRDGTVGKNYSHILVLLLRLRQACCHPHLNLDVNDAATTALGCGTAEGLETLVRDLDPGIVDRITGQESFECPICYDAVPSPLFFIPCGHDSCKDCLVRLADGAVTQNIHEGNESGSRAKCPVCRSHFDPQKCFTYDIFKSIHMPDAVAKIEPDLEEDEDEEPDSDDESASSDKEDDEGHDDDDAEDVDERGNLKDFVIDDEAGVEEDESDVELVDLEELKVTTAPEQMQKESPSSRAKKKKKKKRRKRGKGKEKERMPEVKASMLKGLRREAAKSHAAYKKYMRYLRETWMPAAKVSECMALLRRFEEEQTAEGGGKTIIFSQWTLLLDLIQVSMRHEEFTHKPLRYDGSMSADMRAQSAKDFRDDARRKVMLVSLRAGNAGLNLTSANRVIIMDPFWNPYIEMQAIDRAYRIGQMREVQVYRILTRKTVEDRIMDLQERKKAIVEAALDEKESLKIGRLNVNELRHLFNAR</sequence>
<dbReference type="EMBL" id="AZGY01000008">
    <property type="protein sequence ID" value="KZZ96071.1"/>
    <property type="molecule type" value="Genomic_DNA"/>
</dbReference>
<dbReference type="SUPFAM" id="SSF52540">
    <property type="entry name" value="P-loop containing nucleoside triphosphate hydrolases"/>
    <property type="match status" value="2"/>
</dbReference>
<dbReference type="Gene3D" id="3.40.50.10810">
    <property type="entry name" value="Tandem AAA-ATPase domain"/>
    <property type="match status" value="1"/>
</dbReference>
<dbReference type="GO" id="GO:0005737">
    <property type="term" value="C:cytoplasm"/>
    <property type="evidence" value="ECO:0007669"/>
    <property type="project" value="TreeGrafter"/>
</dbReference>
<dbReference type="PANTHER" id="PTHR45626:SF16">
    <property type="entry name" value="ATP-DEPENDENT HELICASE ULS1"/>
    <property type="match status" value="1"/>
</dbReference>
<dbReference type="InterPro" id="IPR014001">
    <property type="entry name" value="Helicase_ATP-bd"/>
</dbReference>
<keyword evidence="4" id="KW-0347">Helicase</keyword>
<dbReference type="CDD" id="cd18793">
    <property type="entry name" value="SF2_C_SNF"/>
    <property type="match status" value="1"/>
</dbReference>
<evidence type="ECO:0000256" key="6">
    <source>
        <dbReference type="PROSITE-ProRule" id="PRU00175"/>
    </source>
</evidence>
<comment type="similarity">
    <text evidence="1">Belongs to the SNF2/RAD54 helicase family.</text>
</comment>
<dbReference type="GO" id="GO:0005634">
    <property type="term" value="C:nucleus"/>
    <property type="evidence" value="ECO:0007669"/>
    <property type="project" value="TreeGrafter"/>
</dbReference>
<feature type="compositionally biased region" description="Pro residues" evidence="7">
    <location>
        <begin position="306"/>
        <end position="320"/>
    </location>
</feature>
<dbReference type="SMART" id="SM00487">
    <property type="entry name" value="DEXDc"/>
    <property type="match status" value="1"/>
</dbReference>
<dbReference type="SUPFAM" id="SSF57850">
    <property type="entry name" value="RING/U-box"/>
    <property type="match status" value="1"/>
</dbReference>
<dbReference type="PROSITE" id="PS50089">
    <property type="entry name" value="ZF_RING_2"/>
    <property type="match status" value="1"/>
</dbReference>
<dbReference type="InterPro" id="IPR000330">
    <property type="entry name" value="SNF2_N"/>
</dbReference>
<dbReference type="InterPro" id="IPR038718">
    <property type="entry name" value="SNF2-like_sf"/>
</dbReference>
<feature type="domain" description="Helicase ATP-binding" evidence="9">
    <location>
        <begin position="553"/>
        <end position="740"/>
    </location>
</feature>
<dbReference type="PROSITE" id="PS51194">
    <property type="entry name" value="HELICASE_CTER"/>
    <property type="match status" value="1"/>
</dbReference>
<dbReference type="STRING" id="1081109.A0A168C2S9"/>
<evidence type="ECO:0000256" key="4">
    <source>
        <dbReference type="ARBA" id="ARBA00022806"/>
    </source>
</evidence>
<dbReference type="InterPro" id="IPR013083">
    <property type="entry name" value="Znf_RING/FYVE/PHD"/>
</dbReference>
<dbReference type="Proteomes" id="UP000078544">
    <property type="component" value="Unassembled WGS sequence"/>
</dbReference>
<protein>
    <submittedName>
        <fullName evidence="11">SNF2-related protein</fullName>
    </submittedName>
</protein>
<dbReference type="PANTHER" id="PTHR45626">
    <property type="entry name" value="TRANSCRIPTION TERMINATION FACTOR 2-RELATED"/>
    <property type="match status" value="1"/>
</dbReference>
<evidence type="ECO:0000256" key="2">
    <source>
        <dbReference type="ARBA" id="ARBA00022741"/>
    </source>
</evidence>
<feature type="compositionally biased region" description="Low complexity" evidence="7">
    <location>
        <begin position="342"/>
        <end position="358"/>
    </location>
</feature>
<dbReference type="PROSITE" id="PS51192">
    <property type="entry name" value="HELICASE_ATP_BIND_1"/>
    <property type="match status" value="1"/>
</dbReference>
<feature type="compositionally biased region" description="Acidic residues" evidence="7">
    <location>
        <begin position="984"/>
        <end position="1018"/>
    </location>
</feature>
<feature type="compositionally biased region" description="Basic residues" evidence="7">
    <location>
        <begin position="1066"/>
        <end position="1081"/>
    </location>
</feature>
<name>A0A168C2S9_9HYPO</name>
<feature type="compositionally biased region" description="Polar residues" evidence="7">
    <location>
        <begin position="228"/>
        <end position="247"/>
    </location>
</feature>
<evidence type="ECO:0000256" key="3">
    <source>
        <dbReference type="ARBA" id="ARBA00022801"/>
    </source>
</evidence>
<keyword evidence="2" id="KW-0547">Nucleotide-binding</keyword>
<dbReference type="GO" id="GO:0000724">
    <property type="term" value="P:double-strand break repair via homologous recombination"/>
    <property type="evidence" value="ECO:0007669"/>
    <property type="project" value="TreeGrafter"/>
</dbReference>
<proteinExistence type="inferred from homology"/>
<feature type="region of interest" description="Disordered" evidence="7">
    <location>
        <begin position="342"/>
        <end position="381"/>
    </location>
</feature>
<feature type="region of interest" description="Disordered" evidence="7">
    <location>
        <begin position="176"/>
        <end position="257"/>
    </location>
</feature>
<dbReference type="GO" id="GO:0016787">
    <property type="term" value="F:hydrolase activity"/>
    <property type="evidence" value="ECO:0007669"/>
    <property type="project" value="UniProtKB-KW"/>
</dbReference>
<keyword evidence="6" id="KW-0479">Metal-binding</keyword>
<evidence type="ECO:0000256" key="7">
    <source>
        <dbReference type="SAM" id="MobiDB-lite"/>
    </source>
</evidence>
<dbReference type="Pfam" id="PF13923">
    <property type="entry name" value="zf-C3HC4_2"/>
    <property type="match status" value="1"/>
</dbReference>
<feature type="region of interest" description="Disordered" evidence="7">
    <location>
        <begin position="47"/>
        <end position="89"/>
    </location>
</feature>
<evidence type="ECO:0000259" key="9">
    <source>
        <dbReference type="PROSITE" id="PS51192"/>
    </source>
</evidence>
<dbReference type="SMART" id="SM00490">
    <property type="entry name" value="HELICc"/>
    <property type="match status" value="1"/>
</dbReference>
<dbReference type="CDD" id="cd18008">
    <property type="entry name" value="DEXDc_SHPRH-like"/>
    <property type="match status" value="1"/>
</dbReference>
<feature type="region of interest" description="Disordered" evidence="7">
    <location>
        <begin position="301"/>
        <end position="323"/>
    </location>
</feature>
<evidence type="ECO:0000259" key="10">
    <source>
        <dbReference type="PROSITE" id="PS51194"/>
    </source>
</evidence>
<keyword evidence="5" id="KW-0067">ATP-binding</keyword>
<feature type="compositionally biased region" description="Acidic residues" evidence="7">
    <location>
        <begin position="1028"/>
        <end position="1046"/>
    </location>
</feature>
<dbReference type="OrthoDB" id="423559at2759"/>
<dbReference type="SMART" id="SM00184">
    <property type="entry name" value="RING"/>
    <property type="match status" value="1"/>
</dbReference>
<dbReference type="Gene3D" id="3.40.50.300">
    <property type="entry name" value="P-loop containing nucleotide triphosphate hydrolases"/>
    <property type="match status" value="2"/>
</dbReference>
<keyword evidence="12" id="KW-1185">Reference proteome</keyword>
<feature type="compositionally biased region" description="Polar residues" evidence="7">
    <location>
        <begin position="1054"/>
        <end position="1065"/>
    </location>
</feature>
<dbReference type="GO" id="GO:0004386">
    <property type="term" value="F:helicase activity"/>
    <property type="evidence" value="ECO:0007669"/>
    <property type="project" value="UniProtKB-KW"/>
</dbReference>
<accession>A0A168C2S9</accession>
<dbReference type="GO" id="GO:0008094">
    <property type="term" value="F:ATP-dependent activity, acting on DNA"/>
    <property type="evidence" value="ECO:0007669"/>
    <property type="project" value="TreeGrafter"/>
</dbReference>
<feature type="domain" description="Helicase C-terminal" evidence="10">
    <location>
        <begin position="1128"/>
        <end position="1293"/>
    </location>
</feature>
<feature type="domain" description="RING-type" evidence="8">
    <location>
        <begin position="901"/>
        <end position="954"/>
    </location>
</feature>
<dbReference type="GO" id="GO:0008270">
    <property type="term" value="F:zinc ion binding"/>
    <property type="evidence" value="ECO:0007669"/>
    <property type="project" value="UniProtKB-KW"/>
</dbReference>
<dbReference type="InterPro" id="IPR050628">
    <property type="entry name" value="SNF2_RAD54_helicase_TF"/>
</dbReference>
<dbReference type="GO" id="GO:0005524">
    <property type="term" value="F:ATP binding"/>
    <property type="evidence" value="ECO:0007669"/>
    <property type="project" value="UniProtKB-KW"/>
</dbReference>
<evidence type="ECO:0000256" key="1">
    <source>
        <dbReference type="ARBA" id="ARBA00007025"/>
    </source>
</evidence>
<dbReference type="InterPro" id="IPR049730">
    <property type="entry name" value="SNF2/RAD54-like_C"/>
</dbReference>
<dbReference type="Pfam" id="PF00176">
    <property type="entry name" value="SNF2-rel_dom"/>
    <property type="match status" value="1"/>
</dbReference>
<gene>
    <name evidence="11" type="ORF">AAL_04367</name>
</gene>
<dbReference type="InterPro" id="IPR027417">
    <property type="entry name" value="P-loop_NTPase"/>
</dbReference>
<keyword evidence="3" id="KW-0378">Hydrolase</keyword>
<evidence type="ECO:0000256" key="5">
    <source>
        <dbReference type="ARBA" id="ARBA00022840"/>
    </source>
</evidence>